<feature type="transmembrane region" description="Helical" evidence="2">
    <location>
        <begin position="335"/>
        <end position="358"/>
    </location>
</feature>
<feature type="compositionally biased region" description="Pro residues" evidence="1">
    <location>
        <begin position="19"/>
        <end position="30"/>
    </location>
</feature>
<feature type="transmembrane region" description="Helical" evidence="2">
    <location>
        <begin position="399"/>
        <end position="418"/>
    </location>
</feature>
<sequence length="445" mass="48892">MTVPAAEPIDLASIVLQDDPPPPEAEPEVPPAVVHKPEEDGYAFADSPPDPEPAPVAEEPPPPPSPRPKPLKKKPKPVDLASLPPLTSNDPPPWRRHLHWLLVLALVPLFVSLLSKSDDAPFIQRFIESAEQESPPERERILSRLDLDDSLDDQLSLLPRQRLRGAFLGRNSKAHWLIAGLTIVVYMAFFMFLASGGSAKPVQVLLVGLFTSTVGVGFLLLIQILAAVAGGGMIVRGGILTLILFVFKLIAFSYNAALDPENGFLLSFLGFTLGVGLLEEFVKSVALFWHRAAAEGRGWRGLFIWGLASGAGFGIAEGIMYSGNYYNGISGPGIYVVRFLSCVALHAIWSGSVAIFLYQKRDLFGAVDHWYEWIFPTLFVIAVPVLLHGLYDTCLKKEMNAVALLVAFASFGYLAFLFSRLQSVDDRIANKAMLREYERRKAMMT</sequence>
<feature type="transmembrane region" description="Helical" evidence="2">
    <location>
        <begin position="263"/>
        <end position="282"/>
    </location>
</feature>
<keyword evidence="2" id="KW-0472">Membrane</keyword>
<gene>
    <name evidence="3" type="ORF">FRUB_01773</name>
</gene>
<feature type="transmembrane region" description="Helical" evidence="2">
    <location>
        <begin position="205"/>
        <end position="227"/>
    </location>
</feature>
<accession>A0A225DVP7</accession>
<protein>
    <recommendedName>
        <fullName evidence="5">PrsW family intramembrane metalloprotease</fullName>
    </recommendedName>
</protein>
<evidence type="ECO:0000256" key="2">
    <source>
        <dbReference type="SAM" id="Phobius"/>
    </source>
</evidence>
<proteinExistence type="predicted"/>
<organism evidence="3 4">
    <name type="scientific">Fimbriiglobus ruber</name>
    <dbReference type="NCBI Taxonomy" id="1908690"/>
    <lineage>
        <taxon>Bacteria</taxon>
        <taxon>Pseudomonadati</taxon>
        <taxon>Planctomycetota</taxon>
        <taxon>Planctomycetia</taxon>
        <taxon>Gemmatales</taxon>
        <taxon>Gemmataceae</taxon>
        <taxon>Fimbriiglobus</taxon>
    </lineage>
</organism>
<feature type="region of interest" description="Disordered" evidence="1">
    <location>
        <begin position="1"/>
        <end position="89"/>
    </location>
</feature>
<feature type="transmembrane region" description="Helical" evidence="2">
    <location>
        <begin position="370"/>
        <end position="387"/>
    </location>
</feature>
<keyword evidence="4" id="KW-1185">Reference proteome</keyword>
<keyword evidence="2" id="KW-1133">Transmembrane helix</keyword>
<dbReference type="EMBL" id="NIDE01000002">
    <property type="protein sequence ID" value="OWK45442.1"/>
    <property type="molecule type" value="Genomic_DNA"/>
</dbReference>
<reference evidence="4" key="1">
    <citation type="submission" date="2017-06" db="EMBL/GenBank/DDBJ databases">
        <title>Genome analysis of Fimbriiglobus ruber SP5, the first member of the order Planctomycetales with confirmed chitinolytic capability.</title>
        <authorList>
            <person name="Ravin N.V."/>
            <person name="Rakitin A.L."/>
            <person name="Ivanova A.A."/>
            <person name="Beletsky A.V."/>
            <person name="Kulichevskaya I.S."/>
            <person name="Mardanov A.V."/>
            <person name="Dedysh S.N."/>
        </authorList>
    </citation>
    <scope>NUCLEOTIDE SEQUENCE [LARGE SCALE GENOMIC DNA]</scope>
    <source>
        <strain evidence="4">SP5</strain>
    </source>
</reference>
<evidence type="ECO:0000256" key="1">
    <source>
        <dbReference type="SAM" id="MobiDB-lite"/>
    </source>
</evidence>
<dbReference type="AlphaFoldDB" id="A0A225DVP7"/>
<feature type="compositionally biased region" description="Pro residues" evidence="1">
    <location>
        <begin position="48"/>
        <end position="68"/>
    </location>
</feature>
<feature type="transmembrane region" description="Helical" evidence="2">
    <location>
        <begin position="239"/>
        <end position="257"/>
    </location>
</feature>
<name>A0A225DVP7_9BACT</name>
<dbReference type="Proteomes" id="UP000214646">
    <property type="component" value="Unassembled WGS sequence"/>
</dbReference>
<keyword evidence="2" id="KW-0812">Transmembrane</keyword>
<evidence type="ECO:0000313" key="4">
    <source>
        <dbReference type="Proteomes" id="UP000214646"/>
    </source>
</evidence>
<evidence type="ECO:0000313" key="3">
    <source>
        <dbReference type="EMBL" id="OWK45442.1"/>
    </source>
</evidence>
<feature type="transmembrane region" description="Helical" evidence="2">
    <location>
        <begin position="174"/>
        <end position="193"/>
    </location>
</feature>
<feature type="transmembrane region" description="Helical" evidence="2">
    <location>
        <begin position="97"/>
        <end position="115"/>
    </location>
</feature>
<evidence type="ECO:0008006" key="5">
    <source>
        <dbReference type="Google" id="ProtNLM"/>
    </source>
</evidence>
<feature type="transmembrane region" description="Helical" evidence="2">
    <location>
        <begin position="302"/>
        <end position="323"/>
    </location>
</feature>
<comment type="caution">
    <text evidence="3">The sequence shown here is derived from an EMBL/GenBank/DDBJ whole genome shotgun (WGS) entry which is preliminary data.</text>
</comment>